<evidence type="ECO:0000256" key="1">
    <source>
        <dbReference type="SAM" id="Phobius"/>
    </source>
</evidence>
<name>A0ABR2IYS8_9EUKA</name>
<accession>A0ABR2IYS8</accession>
<gene>
    <name evidence="2" type="ORF">M9Y10_008586</name>
</gene>
<evidence type="ECO:0008006" key="4">
    <source>
        <dbReference type="Google" id="ProtNLM"/>
    </source>
</evidence>
<evidence type="ECO:0000313" key="2">
    <source>
        <dbReference type="EMBL" id="KAK8870699.1"/>
    </source>
</evidence>
<sequence length="137" mass="16593">MRKNEKNYPQKASQLQIASNEEVNYEEVINSLLENDDIDHMSYISLLRLNEFIPIYQSHCLKQKKYQKAKQLLDLQQKITAELTKQTKQLREYNEKNAISIEFASIQTNKYIYFFIFIFPMFFLYDIKNINYINETW</sequence>
<reference evidence="2 3" key="1">
    <citation type="submission" date="2024-04" db="EMBL/GenBank/DDBJ databases">
        <title>Tritrichomonas musculus Genome.</title>
        <authorList>
            <person name="Alves-Ferreira E."/>
            <person name="Grigg M."/>
            <person name="Lorenzi H."/>
            <person name="Galac M."/>
        </authorList>
    </citation>
    <scope>NUCLEOTIDE SEQUENCE [LARGE SCALE GENOMIC DNA]</scope>
    <source>
        <strain evidence="2 3">EAF2021</strain>
    </source>
</reference>
<keyword evidence="1" id="KW-0472">Membrane</keyword>
<keyword evidence="3" id="KW-1185">Reference proteome</keyword>
<feature type="transmembrane region" description="Helical" evidence="1">
    <location>
        <begin position="111"/>
        <end position="127"/>
    </location>
</feature>
<protein>
    <recommendedName>
        <fullName evidence="4">Transmembrane protein</fullName>
    </recommendedName>
</protein>
<evidence type="ECO:0000313" key="3">
    <source>
        <dbReference type="Proteomes" id="UP001470230"/>
    </source>
</evidence>
<dbReference type="EMBL" id="JAPFFF010000014">
    <property type="protein sequence ID" value="KAK8870699.1"/>
    <property type="molecule type" value="Genomic_DNA"/>
</dbReference>
<comment type="caution">
    <text evidence="2">The sequence shown here is derived from an EMBL/GenBank/DDBJ whole genome shotgun (WGS) entry which is preliminary data.</text>
</comment>
<organism evidence="2 3">
    <name type="scientific">Tritrichomonas musculus</name>
    <dbReference type="NCBI Taxonomy" id="1915356"/>
    <lineage>
        <taxon>Eukaryota</taxon>
        <taxon>Metamonada</taxon>
        <taxon>Parabasalia</taxon>
        <taxon>Tritrichomonadida</taxon>
        <taxon>Tritrichomonadidae</taxon>
        <taxon>Tritrichomonas</taxon>
    </lineage>
</organism>
<keyword evidence="1" id="KW-1133">Transmembrane helix</keyword>
<proteinExistence type="predicted"/>
<dbReference type="Proteomes" id="UP001470230">
    <property type="component" value="Unassembled WGS sequence"/>
</dbReference>
<keyword evidence="1" id="KW-0812">Transmembrane</keyword>